<dbReference type="InterPro" id="IPR000847">
    <property type="entry name" value="LysR_HTH_N"/>
</dbReference>
<evidence type="ECO:0000256" key="1">
    <source>
        <dbReference type="ARBA" id="ARBA00009437"/>
    </source>
</evidence>
<dbReference type="PROSITE" id="PS50931">
    <property type="entry name" value="HTH_LYSR"/>
    <property type="match status" value="1"/>
</dbReference>
<dbReference type="CDD" id="cd05466">
    <property type="entry name" value="PBP2_LTTR_substrate"/>
    <property type="match status" value="1"/>
</dbReference>
<evidence type="ECO:0000259" key="5">
    <source>
        <dbReference type="PROSITE" id="PS50931"/>
    </source>
</evidence>
<protein>
    <submittedName>
        <fullName evidence="6">LysR family transcriptional regulator</fullName>
    </submittedName>
</protein>
<dbReference type="FunFam" id="1.10.10.10:FF:000001">
    <property type="entry name" value="LysR family transcriptional regulator"/>
    <property type="match status" value="1"/>
</dbReference>
<dbReference type="PANTHER" id="PTHR30346:SF0">
    <property type="entry name" value="HCA OPERON TRANSCRIPTIONAL ACTIVATOR HCAR"/>
    <property type="match status" value="1"/>
</dbReference>
<feature type="domain" description="HTH lysR-type" evidence="5">
    <location>
        <begin position="1"/>
        <end position="58"/>
    </location>
</feature>
<dbReference type="GO" id="GO:0003677">
    <property type="term" value="F:DNA binding"/>
    <property type="evidence" value="ECO:0007669"/>
    <property type="project" value="UniProtKB-KW"/>
</dbReference>
<keyword evidence="4" id="KW-0804">Transcription</keyword>
<evidence type="ECO:0000256" key="3">
    <source>
        <dbReference type="ARBA" id="ARBA00023125"/>
    </source>
</evidence>
<dbReference type="EMBL" id="DWVS01000023">
    <property type="protein sequence ID" value="HJC86568.1"/>
    <property type="molecule type" value="Genomic_DNA"/>
</dbReference>
<dbReference type="SUPFAM" id="SSF46785">
    <property type="entry name" value="Winged helix' DNA-binding domain"/>
    <property type="match status" value="1"/>
</dbReference>
<comment type="caution">
    <text evidence="6">The sequence shown here is derived from an EMBL/GenBank/DDBJ whole genome shotgun (WGS) entry which is preliminary data.</text>
</comment>
<reference evidence="6" key="1">
    <citation type="journal article" date="2021" name="PeerJ">
        <title>Extensive microbial diversity within the chicken gut microbiome revealed by metagenomics and culture.</title>
        <authorList>
            <person name="Gilroy R."/>
            <person name="Ravi A."/>
            <person name="Getino M."/>
            <person name="Pursley I."/>
            <person name="Horton D.L."/>
            <person name="Alikhan N.F."/>
            <person name="Baker D."/>
            <person name="Gharbi K."/>
            <person name="Hall N."/>
            <person name="Watson M."/>
            <person name="Adriaenssens E.M."/>
            <person name="Foster-Nyarko E."/>
            <person name="Jarju S."/>
            <person name="Secka A."/>
            <person name="Antonio M."/>
            <person name="Oren A."/>
            <person name="Chaudhuri R.R."/>
            <person name="La Ragione R."/>
            <person name="Hildebrand F."/>
            <person name="Pallen M.J."/>
        </authorList>
    </citation>
    <scope>NUCLEOTIDE SEQUENCE</scope>
    <source>
        <strain evidence="6">ChiBcec1-1630</strain>
    </source>
</reference>
<organism evidence="6 7">
    <name type="scientific">Candidatus Eisenbergiella intestinigallinarum</name>
    <dbReference type="NCBI Taxonomy" id="2838549"/>
    <lineage>
        <taxon>Bacteria</taxon>
        <taxon>Bacillati</taxon>
        <taxon>Bacillota</taxon>
        <taxon>Clostridia</taxon>
        <taxon>Lachnospirales</taxon>
        <taxon>Lachnospiraceae</taxon>
        <taxon>Eisenbergiella</taxon>
    </lineage>
</organism>
<dbReference type="PRINTS" id="PR00039">
    <property type="entry name" value="HTHLYSR"/>
</dbReference>
<evidence type="ECO:0000256" key="2">
    <source>
        <dbReference type="ARBA" id="ARBA00023015"/>
    </source>
</evidence>
<accession>A0A9D2QG25</accession>
<evidence type="ECO:0000313" key="7">
    <source>
        <dbReference type="Proteomes" id="UP000823922"/>
    </source>
</evidence>
<sequence>MNLNQLIYASEINRLGSFSRAAQTLFISQSALSKSIHSLEIELEQELFIRTTEGAVPTEFGRAFLEEAEQTLRHVNRMREMASVKKNGVKTPLRFSASCGQMLFASEVFARLLARHLNEDADFQFYQRTYSEVFADVRDGRCDLGVLMTLNTFTDEACALFSENEIEYHALGRLNVGIAVSRNNPLNEMEISRIRKGMLAEQRLLMTKETIYPFTREETEIRNALGNPRVVYVADNDTAVSLCGQILAYFCVAQSGRIYNRLNIPLSMVIYPCQNIRLKYEFGWIKKETTTLSEVEKQFIRELTILFGS</sequence>
<dbReference type="SUPFAM" id="SSF53850">
    <property type="entry name" value="Periplasmic binding protein-like II"/>
    <property type="match status" value="1"/>
</dbReference>
<evidence type="ECO:0000256" key="4">
    <source>
        <dbReference type="ARBA" id="ARBA00023163"/>
    </source>
</evidence>
<reference evidence="6" key="2">
    <citation type="submission" date="2021-04" db="EMBL/GenBank/DDBJ databases">
        <authorList>
            <person name="Gilroy R."/>
        </authorList>
    </citation>
    <scope>NUCLEOTIDE SEQUENCE</scope>
    <source>
        <strain evidence="6">ChiBcec1-1630</strain>
    </source>
</reference>
<comment type="similarity">
    <text evidence="1">Belongs to the LysR transcriptional regulatory family.</text>
</comment>
<dbReference type="GO" id="GO:0032993">
    <property type="term" value="C:protein-DNA complex"/>
    <property type="evidence" value="ECO:0007669"/>
    <property type="project" value="TreeGrafter"/>
</dbReference>
<dbReference type="GO" id="GO:0003700">
    <property type="term" value="F:DNA-binding transcription factor activity"/>
    <property type="evidence" value="ECO:0007669"/>
    <property type="project" value="InterPro"/>
</dbReference>
<dbReference type="PANTHER" id="PTHR30346">
    <property type="entry name" value="TRANSCRIPTIONAL DUAL REGULATOR HCAR-RELATED"/>
    <property type="match status" value="1"/>
</dbReference>
<evidence type="ECO:0000313" key="6">
    <source>
        <dbReference type="EMBL" id="HJC86568.1"/>
    </source>
</evidence>
<gene>
    <name evidence="6" type="ORF">H9926_00925</name>
</gene>
<dbReference type="Pfam" id="PF00126">
    <property type="entry name" value="HTH_1"/>
    <property type="match status" value="1"/>
</dbReference>
<dbReference type="Proteomes" id="UP000823922">
    <property type="component" value="Unassembled WGS sequence"/>
</dbReference>
<name>A0A9D2QG25_9FIRM</name>
<dbReference type="AlphaFoldDB" id="A0A9D2QG25"/>
<dbReference type="Gene3D" id="3.40.190.290">
    <property type="match status" value="1"/>
</dbReference>
<dbReference type="InterPro" id="IPR036388">
    <property type="entry name" value="WH-like_DNA-bd_sf"/>
</dbReference>
<keyword evidence="2" id="KW-0805">Transcription regulation</keyword>
<proteinExistence type="inferred from homology"/>
<dbReference type="InterPro" id="IPR036390">
    <property type="entry name" value="WH_DNA-bd_sf"/>
</dbReference>
<keyword evidence="3" id="KW-0238">DNA-binding</keyword>
<dbReference type="Gene3D" id="1.10.10.10">
    <property type="entry name" value="Winged helix-like DNA-binding domain superfamily/Winged helix DNA-binding domain"/>
    <property type="match status" value="1"/>
</dbReference>